<evidence type="ECO:0000313" key="1">
    <source>
        <dbReference type="EMBL" id="RAL14145.1"/>
    </source>
</evidence>
<organism evidence="1 2">
    <name type="scientific">Aspergillus homomorphus (strain CBS 101889)</name>
    <dbReference type="NCBI Taxonomy" id="1450537"/>
    <lineage>
        <taxon>Eukaryota</taxon>
        <taxon>Fungi</taxon>
        <taxon>Dikarya</taxon>
        <taxon>Ascomycota</taxon>
        <taxon>Pezizomycotina</taxon>
        <taxon>Eurotiomycetes</taxon>
        <taxon>Eurotiomycetidae</taxon>
        <taxon>Eurotiales</taxon>
        <taxon>Aspergillaceae</taxon>
        <taxon>Aspergillus</taxon>
        <taxon>Aspergillus subgen. Circumdati</taxon>
    </lineage>
</organism>
<dbReference type="OrthoDB" id="4367324at2759"/>
<gene>
    <name evidence="1" type="ORF">BO97DRAFT_21539</name>
</gene>
<dbReference type="RefSeq" id="XP_025553299.1">
    <property type="nucleotide sequence ID" value="XM_025690605.1"/>
</dbReference>
<name>A0A395I334_ASPHC</name>
<dbReference type="VEuPathDB" id="FungiDB:BO97DRAFT_21539"/>
<protein>
    <submittedName>
        <fullName evidence="1">Uncharacterized protein</fullName>
    </submittedName>
</protein>
<dbReference type="Proteomes" id="UP000248961">
    <property type="component" value="Unassembled WGS sequence"/>
</dbReference>
<accession>A0A395I334</accession>
<reference evidence="1 2" key="1">
    <citation type="submission" date="2018-02" db="EMBL/GenBank/DDBJ databases">
        <title>The genomes of Aspergillus section Nigri reveals drivers in fungal speciation.</title>
        <authorList>
            <consortium name="DOE Joint Genome Institute"/>
            <person name="Vesth T.C."/>
            <person name="Nybo J."/>
            <person name="Theobald S."/>
            <person name="Brandl J."/>
            <person name="Frisvad J.C."/>
            <person name="Nielsen K.F."/>
            <person name="Lyhne E.K."/>
            <person name="Kogle M.E."/>
            <person name="Kuo A."/>
            <person name="Riley R."/>
            <person name="Clum A."/>
            <person name="Nolan M."/>
            <person name="Lipzen A."/>
            <person name="Salamov A."/>
            <person name="Henrissat B."/>
            <person name="Wiebenga A."/>
            <person name="De vries R.P."/>
            <person name="Grigoriev I.V."/>
            <person name="Mortensen U.H."/>
            <person name="Andersen M.R."/>
            <person name="Baker S.E."/>
        </authorList>
    </citation>
    <scope>NUCLEOTIDE SEQUENCE [LARGE SCALE GENOMIC DNA]</scope>
    <source>
        <strain evidence="1 2">CBS 101889</strain>
    </source>
</reference>
<dbReference type="STRING" id="1450537.A0A395I334"/>
<dbReference type="AlphaFoldDB" id="A0A395I334"/>
<dbReference type="EMBL" id="KZ824276">
    <property type="protein sequence ID" value="RAL14145.1"/>
    <property type="molecule type" value="Genomic_DNA"/>
</dbReference>
<evidence type="ECO:0000313" key="2">
    <source>
        <dbReference type="Proteomes" id="UP000248961"/>
    </source>
</evidence>
<proteinExistence type="predicted"/>
<dbReference type="GeneID" id="37194894"/>
<sequence>MDNQSLLQYLSIALPTIPLRRVAPSTNTTNPYYDAADISQVIDWPDFNYATIIQRYGGILNAKQIAADPFSSPPAAIWDQPHFRSRFAELLLPRVRRALRAGFEELAPQLEQLGPVPVTFDGGSSAAYVDQFPPDTAFVALGGIYAESANRAPGDLEVSGNWRSDYRFSPDPSDQRQYKQVLSQVNYHMDQHNARHGFVLTNAELVAVKRLDTNGRLAVSVSIAWTAGGHGQLTVLMGMWYLGMLAAEELNWSL</sequence>
<keyword evidence="2" id="KW-1185">Reference proteome</keyword>